<evidence type="ECO:0000256" key="2">
    <source>
        <dbReference type="ARBA" id="ARBA00022638"/>
    </source>
</evidence>
<dbReference type="InterPro" id="IPR036366">
    <property type="entry name" value="PGBDSf"/>
</dbReference>
<dbReference type="AlphaFoldDB" id="A0AAN0MEY8"/>
<dbReference type="KEGG" id="broo:brsh051_03600"/>
<dbReference type="Gene3D" id="1.10.101.10">
    <property type="entry name" value="PGBD-like superfamily/PGBD"/>
    <property type="match status" value="1"/>
</dbReference>
<dbReference type="SUPFAM" id="SSF47090">
    <property type="entry name" value="PGBD-like"/>
    <property type="match status" value="1"/>
</dbReference>
<dbReference type="InterPro" id="IPR023347">
    <property type="entry name" value="Lysozyme_dom_sf"/>
</dbReference>
<dbReference type="InterPro" id="IPR002477">
    <property type="entry name" value="Peptidoglycan-bd-like"/>
</dbReference>
<dbReference type="RefSeq" id="WP_286267005.1">
    <property type="nucleotide sequence ID" value="NZ_AP028056.1"/>
</dbReference>
<dbReference type="GO" id="GO:0003796">
    <property type="term" value="F:lysozyme activity"/>
    <property type="evidence" value="ECO:0007669"/>
    <property type="project" value="InterPro"/>
</dbReference>
<dbReference type="EMBL" id="AP028056">
    <property type="protein sequence ID" value="BEH01079.1"/>
    <property type="molecule type" value="Genomic_DNA"/>
</dbReference>
<dbReference type="GO" id="GO:0042742">
    <property type="term" value="P:defense response to bacterium"/>
    <property type="evidence" value="ECO:0007669"/>
    <property type="project" value="UniProtKB-KW"/>
</dbReference>
<keyword evidence="2" id="KW-0081">Bacteriolytic enzyme</keyword>
<keyword evidence="5" id="KW-1185">Reference proteome</keyword>
<dbReference type="SUPFAM" id="SSF53955">
    <property type="entry name" value="Lysozyme-like"/>
    <property type="match status" value="1"/>
</dbReference>
<dbReference type="Gene3D" id="1.10.530.40">
    <property type="match status" value="1"/>
</dbReference>
<keyword evidence="1" id="KW-0929">Antimicrobial</keyword>
<reference evidence="4" key="1">
    <citation type="journal article" date="2024" name="Int. J. Syst. Evol. Microbiol.">
        <title>Brooklawnia propionicigenes sp. nov., a facultatively anaerobic, propionate-producing bacterium isolated from a methanogenic reactor treating waste from cattle farms.</title>
        <authorList>
            <person name="Akita Y."/>
            <person name="Ueki A."/>
            <person name="Tonouchi A."/>
            <person name="Sugawara Y."/>
            <person name="Honma S."/>
            <person name="Kaku N."/>
            <person name="Ueki K."/>
        </authorList>
    </citation>
    <scope>NUCLEOTIDE SEQUENCE</scope>
    <source>
        <strain evidence="4">SH051</strain>
    </source>
</reference>
<proteinExistence type="predicted"/>
<protein>
    <recommendedName>
        <fullName evidence="3">Peptidoglycan binding-like domain-containing protein</fullName>
    </recommendedName>
</protein>
<dbReference type="InterPro" id="IPR023346">
    <property type="entry name" value="Lysozyme-like_dom_sf"/>
</dbReference>
<organism evidence="4 5">
    <name type="scientific">Brooklawnia propionicigenes</name>
    <dbReference type="NCBI Taxonomy" id="3041175"/>
    <lineage>
        <taxon>Bacteria</taxon>
        <taxon>Bacillati</taxon>
        <taxon>Actinomycetota</taxon>
        <taxon>Actinomycetes</taxon>
        <taxon>Propionibacteriales</taxon>
        <taxon>Propionibacteriaceae</taxon>
        <taxon>Brooklawnia</taxon>
    </lineage>
</organism>
<feature type="domain" description="Peptidoglycan binding-like" evidence="3">
    <location>
        <begin position="223"/>
        <end position="269"/>
    </location>
</feature>
<evidence type="ECO:0000313" key="5">
    <source>
        <dbReference type="Proteomes" id="UP001431656"/>
    </source>
</evidence>
<evidence type="ECO:0000259" key="3">
    <source>
        <dbReference type="Pfam" id="PF01471"/>
    </source>
</evidence>
<evidence type="ECO:0000313" key="4">
    <source>
        <dbReference type="EMBL" id="BEH01079.1"/>
    </source>
</evidence>
<evidence type="ECO:0000256" key="1">
    <source>
        <dbReference type="ARBA" id="ARBA00022529"/>
    </source>
</evidence>
<accession>A0AAN0MEY8</accession>
<sequence>MHEMVRQSWMRFNEPLEGIVNFMYLDVKGWVSTGMGNKIDETVRPNSAPSAAERQASLRLANQLNWYDQSTGAAASPAEVAAAWDAVKARLDLAPQGHRAFEGLTRLRVTNAEIARIVQLKLLEMERTLITRPEFSGFAAWPANAQLGTLSMSWGMGPMFRFPKFQAFVASGRWAAAAEECKFNPDEGTIRYRNKLDRMYFLLAQKVADQHLPVEYLVIALDSVLAVQHGLWMLGYNPGPQDGGDGPKTQAGVRSFQTAVGLPANGAWNDPATQMELAGALASDGWTIAG</sequence>
<dbReference type="Pfam" id="PF01471">
    <property type="entry name" value="PG_binding_1"/>
    <property type="match status" value="1"/>
</dbReference>
<dbReference type="Proteomes" id="UP001431656">
    <property type="component" value="Chromosome"/>
</dbReference>
<dbReference type="InterPro" id="IPR036365">
    <property type="entry name" value="PGBD-like_sf"/>
</dbReference>
<name>A0AAN0MEY8_9ACTN</name>
<dbReference type="GO" id="GO:0031640">
    <property type="term" value="P:killing of cells of another organism"/>
    <property type="evidence" value="ECO:0007669"/>
    <property type="project" value="UniProtKB-KW"/>
</dbReference>
<gene>
    <name evidence="4" type="ORF">brsh051_03600</name>
</gene>